<sequence length="45" mass="5114">MELLGLQTTDQSLYVSATSRGEVLERVLASPPRRYWRDDQTGCLT</sequence>
<reference evidence="1" key="1">
    <citation type="submission" date="2022-03" db="EMBL/GenBank/DDBJ databases">
        <authorList>
            <person name="Sayadi A."/>
        </authorList>
    </citation>
    <scope>NUCLEOTIDE SEQUENCE</scope>
</reference>
<dbReference type="AlphaFoldDB" id="A0A9P0QGL4"/>
<accession>A0A9P0QGL4</accession>
<protein>
    <submittedName>
        <fullName evidence="1">Uncharacterized protein</fullName>
    </submittedName>
</protein>
<gene>
    <name evidence="1" type="ORF">ACAOBT_LOCUS37389</name>
</gene>
<proteinExistence type="predicted"/>
<comment type="caution">
    <text evidence="1">The sequence shown here is derived from an EMBL/GenBank/DDBJ whole genome shotgun (WGS) entry which is preliminary data.</text>
</comment>
<evidence type="ECO:0000313" key="1">
    <source>
        <dbReference type="EMBL" id="CAH2019769.1"/>
    </source>
</evidence>
<keyword evidence="2" id="KW-1185">Reference proteome</keyword>
<dbReference type="EMBL" id="CAKOFQ010010524">
    <property type="protein sequence ID" value="CAH2019769.1"/>
    <property type="molecule type" value="Genomic_DNA"/>
</dbReference>
<organism evidence="1 2">
    <name type="scientific">Acanthoscelides obtectus</name>
    <name type="common">Bean weevil</name>
    <name type="synonym">Bruchus obtectus</name>
    <dbReference type="NCBI Taxonomy" id="200917"/>
    <lineage>
        <taxon>Eukaryota</taxon>
        <taxon>Metazoa</taxon>
        <taxon>Ecdysozoa</taxon>
        <taxon>Arthropoda</taxon>
        <taxon>Hexapoda</taxon>
        <taxon>Insecta</taxon>
        <taxon>Pterygota</taxon>
        <taxon>Neoptera</taxon>
        <taxon>Endopterygota</taxon>
        <taxon>Coleoptera</taxon>
        <taxon>Polyphaga</taxon>
        <taxon>Cucujiformia</taxon>
        <taxon>Chrysomeloidea</taxon>
        <taxon>Chrysomelidae</taxon>
        <taxon>Bruchinae</taxon>
        <taxon>Bruchini</taxon>
        <taxon>Acanthoscelides</taxon>
    </lineage>
</organism>
<dbReference type="Proteomes" id="UP001152888">
    <property type="component" value="Unassembled WGS sequence"/>
</dbReference>
<name>A0A9P0QGL4_ACAOB</name>
<evidence type="ECO:0000313" key="2">
    <source>
        <dbReference type="Proteomes" id="UP001152888"/>
    </source>
</evidence>